<evidence type="ECO:0000256" key="1">
    <source>
        <dbReference type="SAM" id="SignalP"/>
    </source>
</evidence>
<comment type="caution">
    <text evidence="2">The sequence shown here is derived from an EMBL/GenBank/DDBJ whole genome shotgun (WGS) entry which is preliminary data.</text>
</comment>
<feature type="signal peptide" evidence="1">
    <location>
        <begin position="1"/>
        <end position="15"/>
    </location>
</feature>
<feature type="chain" id="PRO_5041213653" evidence="1">
    <location>
        <begin position="16"/>
        <end position="193"/>
    </location>
</feature>
<evidence type="ECO:0000313" key="2">
    <source>
        <dbReference type="EMBL" id="KAK0472134.1"/>
    </source>
</evidence>
<dbReference type="EMBL" id="JAUEPR010000043">
    <property type="protein sequence ID" value="KAK0472134.1"/>
    <property type="molecule type" value="Genomic_DNA"/>
</dbReference>
<sequence length="193" mass="22416">MILILPIHFLLFCYSQEFVDIVIEHLVHCPVRRTSAVNGRSEERKTEFRNDLKETALTDVRSWNHCPRKDTTMFPEQYFSFRLWAGAVGKTMKAQEDSRTVSYTINYILPSDLVRLPSTPIMESWFNFAWSEVLLSQKEGITGYRLGLFMIMVFYKSGISDMRVSSEFDQQSSHELSCSSIVNVQYLASECIR</sequence>
<proteinExistence type="predicted"/>
<protein>
    <submittedName>
        <fullName evidence="2">Uncharacterized protein</fullName>
    </submittedName>
</protein>
<gene>
    <name evidence="2" type="ORF">IW261DRAFT_1424526</name>
</gene>
<organism evidence="2 3">
    <name type="scientific">Armillaria novae-zelandiae</name>
    <dbReference type="NCBI Taxonomy" id="153914"/>
    <lineage>
        <taxon>Eukaryota</taxon>
        <taxon>Fungi</taxon>
        <taxon>Dikarya</taxon>
        <taxon>Basidiomycota</taxon>
        <taxon>Agaricomycotina</taxon>
        <taxon>Agaricomycetes</taxon>
        <taxon>Agaricomycetidae</taxon>
        <taxon>Agaricales</taxon>
        <taxon>Marasmiineae</taxon>
        <taxon>Physalacriaceae</taxon>
        <taxon>Armillaria</taxon>
    </lineage>
</organism>
<dbReference type="Proteomes" id="UP001175227">
    <property type="component" value="Unassembled WGS sequence"/>
</dbReference>
<reference evidence="2" key="1">
    <citation type="submission" date="2023-06" db="EMBL/GenBank/DDBJ databases">
        <authorList>
            <consortium name="Lawrence Berkeley National Laboratory"/>
            <person name="Ahrendt S."/>
            <person name="Sahu N."/>
            <person name="Indic B."/>
            <person name="Wong-Bajracharya J."/>
            <person name="Merenyi Z."/>
            <person name="Ke H.-M."/>
            <person name="Monk M."/>
            <person name="Kocsube S."/>
            <person name="Drula E."/>
            <person name="Lipzen A."/>
            <person name="Balint B."/>
            <person name="Henrissat B."/>
            <person name="Andreopoulos B."/>
            <person name="Martin F.M."/>
            <person name="Harder C.B."/>
            <person name="Rigling D."/>
            <person name="Ford K.L."/>
            <person name="Foster G.D."/>
            <person name="Pangilinan J."/>
            <person name="Papanicolaou A."/>
            <person name="Barry K."/>
            <person name="LaButti K."/>
            <person name="Viragh M."/>
            <person name="Koriabine M."/>
            <person name="Yan M."/>
            <person name="Riley R."/>
            <person name="Champramary S."/>
            <person name="Plett K.L."/>
            <person name="Tsai I.J."/>
            <person name="Slot J."/>
            <person name="Sipos G."/>
            <person name="Plett J."/>
            <person name="Nagy L.G."/>
            <person name="Grigoriev I.V."/>
        </authorList>
    </citation>
    <scope>NUCLEOTIDE SEQUENCE</scope>
    <source>
        <strain evidence="2">ICMP 16352</strain>
    </source>
</reference>
<accession>A0AA39NUL0</accession>
<name>A0AA39NUL0_9AGAR</name>
<dbReference type="AlphaFoldDB" id="A0AA39NUL0"/>
<keyword evidence="1" id="KW-0732">Signal</keyword>
<keyword evidence="3" id="KW-1185">Reference proteome</keyword>
<evidence type="ECO:0000313" key="3">
    <source>
        <dbReference type="Proteomes" id="UP001175227"/>
    </source>
</evidence>